<feature type="transmembrane region" description="Helical" evidence="9">
    <location>
        <begin position="263"/>
        <end position="281"/>
    </location>
</feature>
<dbReference type="InterPro" id="IPR014710">
    <property type="entry name" value="RmlC-like_jellyroll"/>
</dbReference>
<feature type="region of interest" description="Disordered" evidence="8">
    <location>
        <begin position="1"/>
        <end position="20"/>
    </location>
</feature>
<feature type="transmembrane region" description="Helical" evidence="9">
    <location>
        <begin position="302"/>
        <end position="324"/>
    </location>
</feature>
<dbReference type="SMART" id="SM00100">
    <property type="entry name" value="cNMP"/>
    <property type="match status" value="1"/>
</dbReference>
<protein>
    <recommendedName>
        <fullName evidence="10">Cyclic nucleotide-binding domain-containing protein</fullName>
    </recommendedName>
</protein>
<reference evidence="12" key="1">
    <citation type="journal article" date="2023" name="Commun. Biol.">
        <title>Genome analysis of Parmales, the sister group of diatoms, reveals the evolutionary specialization of diatoms from phago-mixotrophs to photoautotrophs.</title>
        <authorList>
            <person name="Ban H."/>
            <person name="Sato S."/>
            <person name="Yoshikawa S."/>
            <person name="Yamada K."/>
            <person name="Nakamura Y."/>
            <person name="Ichinomiya M."/>
            <person name="Sato N."/>
            <person name="Blanc-Mathieu R."/>
            <person name="Endo H."/>
            <person name="Kuwata A."/>
            <person name="Ogata H."/>
        </authorList>
    </citation>
    <scope>NUCLEOTIDE SEQUENCE [LARGE SCALE GENOMIC DNA]</scope>
</reference>
<keyword evidence="5" id="KW-0406">Ion transport</keyword>
<name>A0A9W7BGR8_9STRA</name>
<dbReference type="Pfam" id="PF00520">
    <property type="entry name" value="Ion_trans"/>
    <property type="match status" value="2"/>
</dbReference>
<evidence type="ECO:0000256" key="7">
    <source>
        <dbReference type="ARBA" id="ARBA00023303"/>
    </source>
</evidence>
<dbReference type="InterPro" id="IPR000595">
    <property type="entry name" value="cNMP-bd_dom"/>
</dbReference>
<organism evidence="11 12">
    <name type="scientific">Triparma laevis f. inornata</name>
    <dbReference type="NCBI Taxonomy" id="1714386"/>
    <lineage>
        <taxon>Eukaryota</taxon>
        <taxon>Sar</taxon>
        <taxon>Stramenopiles</taxon>
        <taxon>Ochrophyta</taxon>
        <taxon>Bolidophyceae</taxon>
        <taxon>Parmales</taxon>
        <taxon>Triparmaceae</taxon>
        <taxon>Triparma</taxon>
    </lineage>
</organism>
<gene>
    <name evidence="11" type="ORF">TL16_g10914</name>
</gene>
<feature type="region of interest" description="Disordered" evidence="8">
    <location>
        <begin position="78"/>
        <end position="130"/>
    </location>
</feature>
<evidence type="ECO:0000256" key="8">
    <source>
        <dbReference type="SAM" id="MobiDB-lite"/>
    </source>
</evidence>
<proteinExistence type="predicted"/>
<evidence type="ECO:0000313" key="12">
    <source>
        <dbReference type="Proteomes" id="UP001162640"/>
    </source>
</evidence>
<keyword evidence="6 9" id="KW-0472">Membrane</keyword>
<accession>A0A9W7BGR8</accession>
<feature type="compositionally biased region" description="Basic and acidic residues" evidence="8">
    <location>
        <begin position="85"/>
        <end position="94"/>
    </location>
</feature>
<evidence type="ECO:0000259" key="10">
    <source>
        <dbReference type="PROSITE" id="PS50042"/>
    </source>
</evidence>
<keyword evidence="2" id="KW-0813">Transport</keyword>
<dbReference type="PANTHER" id="PTHR47823:SF9">
    <property type="entry name" value="CHROMOSOME UNDETERMINED SCAFFOLD_10, WHOLE GENOME SHOTGUN SEQUENCE"/>
    <property type="match status" value="1"/>
</dbReference>
<sequence length="1601" mass="179981">MAMQMGATRIRADNADGPHDTRLNARGRFQSMANPGGKISLGLKSDQFQGRIDEDAPSNLIGRKKKYRRNTNGELKLFTPEEEDTMRRKNRDNAEWGECIDSDDDEPNAHTQPAPTTPGGRPVPKSQYDTDGTLILDQDARKESVVNFGVDQMKALGKVVGIWGGDKELIATANADAKRKKIESGEASMDSVLSEKVKAKAKKWEKKAKARVNERKYVIDPRARWKLYWDMLCGVFIIYSVIVIPFRLFFIREASGFSATFDWVIDATFLLDMIFSFRTGYMNKQGHMVMGPRRIMKSYLRSWFIIDFFSTVPIDTIINILFAVPKAQLRTIKMVRILRLARLAKLAKLVSRGSLQQIIAAINPAILRLMTLILSILFVAHFLACFWAAVNICEYEEPVTQYDTTGPVDSGSVISKCGNSNSYPLWVSQYLASFYWVIATMMAVGYGDIFAVTNAERLYAIFVEIVGAGCFGFIISTTTQIVETMSPETRIRKNELELIHEYSKFRALPSGMARRLKKHFEYLYTQKSVFDELAVLRQLPVGMRVDLTLTVHASKVEKLKNIFTDLDQHFVAELILVLRPFFMQVGETIRVDGFVPDQVYVVNGGHLQVLRPESGTWVIAGLMNEGSVAGMSSAMLNKKADFMLCAPIATDMWFIETHELKMVLDYYPEDTHTLAEMNHRNHQYENQCWESPTVEIHGVKVKELICVDNVPTKVTNVDRALLAGTDELRNNTGKKKKNVLIKTVRLGEDGVVSEGLELAKDILDRRIIDPATKEKTIWDVAVGLLIVFSVAVVPLRLGFDIQATTPWVIVDWTTDAIFLCDIIITFRTGYLDDHNSLVTVPLLIRNRYLRFWFVIDLVSTIPIDKIVALFLSSSGGGLRSLKLIRIVRLVRLLKLAKLLKIDTSAVEEVVEIDQTVTKTFRLFGILFGLAHFFGCFWNMATDVEVTNLGYENMTEYLEDNPEPEENELSDNYVGALYWAFTTMTTVGYGDVLPEEDGARLYATIMMIMGATMFSYIVGSASSIVTNEKSGEKQSKEQLLAMYNYCSDRGVSKPLEKRLKRNLNFCLNQATPFEEVYIMDCLPSQLRSELIMAVKQDAMEKICIFSKSRNMSFVSCVLQYFLTCQFTRRDVLYQPLVGSRGIYFILKGKVSKVLYHGQEDGNLNMSNVPRLVSVGLPYEENEFIGFDAVATHDDDEKFGAICLEDCQSYFLSNEALTLILMRHPAVADTLIKAIKEEGLALYERRKKKGRGMTKGQLQVMKMDNNDVEGACEYLEKEGLLWGQNDAYSKFVMHHSRANPNINVDHGESEEIVQPLLQHGRPTVSSGSIGSEKSMSEAVLGIGAFGRDMSVEELGDAETNPPSDRIKRHTSEREMSFITGNINGSSLEGSQRRGSINASISNHIMDMALKHDDHGNHSGDGSGDSDHYISKGRMLSGGFVVHPDAHSNETHESHSIVKQAVTKAARRITHVDPLMGTHGGTHSNHSSPFAMKTAPVMRPAGKIDEQMDQWTLRSRLTITPSSMTSPDSAIKRERSSSDPRSQLRRKRSASNLVLNLNERDIMEDLGSYEGKEPKQISPKRSRSTSFYDKKTSKEEQKNGGVKK</sequence>
<dbReference type="Proteomes" id="UP001162640">
    <property type="component" value="Unassembled WGS sequence"/>
</dbReference>
<dbReference type="EMBL" id="BLQM01000397">
    <property type="protein sequence ID" value="GMH87615.1"/>
    <property type="molecule type" value="Genomic_DNA"/>
</dbReference>
<feature type="compositionally biased region" description="Basic and acidic residues" evidence="8">
    <location>
        <begin position="10"/>
        <end position="20"/>
    </location>
</feature>
<evidence type="ECO:0000313" key="11">
    <source>
        <dbReference type="EMBL" id="GMH87615.1"/>
    </source>
</evidence>
<dbReference type="GO" id="GO:0016020">
    <property type="term" value="C:membrane"/>
    <property type="evidence" value="ECO:0007669"/>
    <property type="project" value="UniProtKB-SubCell"/>
</dbReference>
<keyword evidence="3 9" id="KW-0812">Transmembrane</keyword>
<evidence type="ECO:0000256" key="1">
    <source>
        <dbReference type="ARBA" id="ARBA00004141"/>
    </source>
</evidence>
<dbReference type="GO" id="GO:0005249">
    <property type="term" value="F:voltage-gated potassium channel activity"/>
    <property type="evidence" value="ECO:0007669"/>
    <property type="project" value="InterPro"/>
</dbReference>
<comment type="subcellular location">
    <subcellularLocation>
        <location evidence="1">Membrane</location>
        <topology evidence="1">Multi-pass membrane protein</topology>
    </subcellularLocation>
</comment>
<dbReference type="InterPro" id="IPR005821">
    <property type="entry name" value="Ion_trans_dom"/>
</dbReference>
<keyword evidence="4 9" id="KW-1133">Transmembrane helix</keyword>
<dbReference type="Gene3D" id="2.60.120.10">
    <property type="entry name" value="Jelly Rolls"/>
    <property type="match status" value="2"/>
</dbReference>
<comment type="caution">
    <text evidence="11">The sequence shown here is derived from an EMBL/GenBank/DDBJ whole genome shotgun (WGS) entry which is preliminary data.</text>
</comment>
<feature type="transmembrane region" description="Helical" evidence="9">
    <location>
        <begin position="430"/>
        <end position="452"/>
    </location>
</feature>
<feature type="transmembrane region" description="Helical" evidence="9">
    <location>
        <begin position="227"/>
        <end position="251"/>
    </location>
</feature>
<dbReference type="PROSITE" id="PS50042">
    <property type="entry name" value="CNMP_BINDING_3"/>
    <property type="match status" value="1"/>
</dbReference>
<dbReference type="SUPFAM" id="SSF81324">
    <property type="entry name" value="Voltage-gated potassium channels"/>
    <property type="match status" value="2"/>
</dbReference>
<dbReference type="InterPro" id="IPR018490">
    <property type="entry name" value="cNMP-bd_dom_sf"/>
</dbReference>
<dbReference type="SUPFAM" id="SSF51206">
    <property type="entry name" value="cAMP-binding domain-like"/>
    <property type="match status" value="2"/>
</dbReference>
<feature type="region of interest" description="Disordered" evidence="8">
    <location>
        <begin position="1513"/>
        <end position="1549"/>
    </location>
</feature>
<dbReference type="PRINTS" id="PR01463">
    <property type="entry name" value="EAGCHANLFMLY"/>
</dbReference>
<evidence type="ECO:0000256" key="6">
    <source>
        <dbReference type="ARBA" id="ARBA00023136"/>
    </source>
</evidence>
<evidence type="ECO:0000256" key="3">
    <source>
        <dbReference type="ARBA" id="ARBA00022692"/>
    </source>
</evidence>
<evidence type="ECO:0000256" key="5">
    <source>
        <dbReference type="ARBA" id="ARBA00023065"/>
    </source>
</evidence>
<keyword evidence="7" id="KW-0407">Ion channel</keyword>
<dbReference type="FunFam" id="1.10.287.70:FF:000123">
    <property type="entry name" value="Potassium channel KAT3"/>
    <property type="match status" value="1"/>
</dbReference>
<evidence type="ECO:0000256" key="9">
    <source>
        <dbReference type="SAM" id="Phobius"/>
    </source>
</evidence>
<feature type="transmembrane region" description="Helical" evidence="9">
    <location>
        <begin position="365"/>
        <end position="390"/>
    </location>
</feature>
<dbReference type="Gene3D" id="1.10.287.70">
    <property type="match status" value="2"/>
</dbReference>
<feature type="compositionally biased region" description="Basic and acidic residues" evidence="8">
    <location>
        <begin position="1585"/>
        <end position="1595"/>
    </location>
</feature>
<dbReference type="InterPro" id="IPR003938">
    <property type="entry name" value="K_chnl_volt-dep_EAG/ELK/ERG"/>
</dbReference>
<evidence type="ECO:0000256" key="2">
    <source>
        <dbReference type="ARBA" id="ARBA00022448"/>
    </source>
</evidence>
<dbReference type="Gene3D" id="1.10.287.630">
    <property type="entry name" value="Helix hairpin bin"/>
    <property type="match status" value="1"/>
</dbReference>
<feature type="compositionally biased region" description="Polar residues" evidence="8">
    <location>
        <begin position="1513"/>
        <end position="1525"/>
    </location>
</feature>
<feature type="region of interest" description="Disordered" evidence="8">
    <location>
        <begin position="1562"/>
        <end position="1601"/>
    </location>
</feature>
<dbReference type="PANTHER" id="PTHR47823">
    <property type="entry name" value="ION_TRANS DOMAIN-CONTAINING PROTEIN"/>
    <property type="match status" value="1"/>
</dbReference>
<evidence type="ECO:0000256" key="4">
    <source>
        <dbReference type="ARBA" id="ARBA00022989"/>
    </source>
</evidence>
<feature type="transmembrane region" description="Helical" evidence="9">
    <location>
        <begin position="458"/>
        <end position="482"/>
    </location>
</feature>
<feature type="domain" description="Cyclic nucleotide-binding" evidence="10">
    <location>
        <begin position="562"/>
        <end position="664"/>
    </location>
</feature>